<evidence type="ECO:0000313" key="2">
    <source>
        <dbReference type="Proteomes" id="UP000007755"/>
    </source>
</evidence>
<proteinExistence type="predicted"/>
<sequence>MWERFVLDTGLMHEQPVIIIEGERISAKVPAFRNQLVRAGTRVEFGIRRVNYTFGYFVVLPTYGLRNDRLFINDLSLGTSWAITGGSSEVPYSDLVIGALALPVLFLSAEGP</sequence>
<dbReference type="InParanoid" id="F4X367"/>
<keyword evidence="2" id="KW-1185">Reference proteome</keyword>
<organism evidence="2">
    <name type="scientific">Acromyrmex echinatior</name>
    <name type="common">Panamanian leafcutter ant</name>
    <name type="synonym">Acromyrmex octospinosus echinatior</name>
    <dbReference type="NCBI Taxonomy" id="103372"/>
    <lineage>
        <taxon>Eukaryota</taxon>
        <taxon>Metazoa</taxon>
        <taxon>Ecdysozoa</taxon>
        <taxon>Arthropoda</taxon>
        <taxon>Hexapoda</taxon>
        <taxon>Insecta</taxon>
        <taxon>Pterygota</taxon>
        <taxon>Neoptera</taxon>
        <taxon>Endopterygota</taxon>
        <taxon>Hymenoptera</taxon>
        <taxon>Apocrita</taxon>
        <taxon>Aculeata</taxon>
        <taxon>Formicoidea</taxon>
        <taxon>Formicidae</taxon>
        <taxon>Myrmicinae</taxon>
        <taxon>Acromyrmex</taxon>
    </lineage>
</organism>
<protein>
    <submittedName>
        <fullName evidence="1">Uncharacterized protein</fullName>
    </submittedName>
</protein>
<gene>
    <name evidence="1" type="ORF">G5I_12758</name>
</gene>
<evidence type="ECO:0000313" key="1">
    <source>
        <dbReference type="EMBL" id="EGI59048.1"/>
    </source>
</evidence>
<dbReference type="AlphaFoldDB" id="F4X367"/>
<dbReference type="EMBL" id="GL888609">
    <property type="protein sequence ID" value="EGI59048.1"/>
    <property type="molecule type" value="Genomic_DNA"/>
</dbReference>
<accession>F4X367</accession>
<name>F4X367_ACREC</name>
<reference evidence="1" key="1">
    <citation type="submission" date="2011-02" db="EMBL/GenBank/DDBJ databases">
        <title>The genome of the leaf-cutting ant Acromyrmex echinatior suggests key adaptations to social evolution and fungus farming.</title>
        <authorList>
            <person name="Nygaard S."/>
            <person name="Zhang G."/>
        </authorList>
    </citation>
    <scope>NUCLEOTIDE SEQUENCE</scope>
</reference>
<dbReference type="Proteomes" id="UP000007755">
    <property type="component" value="Unassembled WGS sequence"/>
</dbReference>